<dbReference type="Gene3D" id="3.40.50.1000">
    <property type="entry name" value="HAD superfamily/HAD-like"/>
    <property type="match status" value="1"/>
</dbReference>
<dbReference type="eggNOG" id="COG0546">
    <property type="taxonomic scope" value="Bacteria"/>
</dbReference>
<dbReference type="GO" id="GO:0008967">
    <property type="term" value="F:phosphoglycolate phosphatase activity"/>
    <property type="evidence" value="ECO:0007669"/>
    <property type="project" value="TreeGrafter"/>
</dbReference>
<dbReference type="RefSeq" id="WP_038130313.1">
    <property type="nucleotide sequence ID" value="NZ_AUNB01000021.1"/>
</dbReference>
<keyword evidence="2" id="KW-1185">Reference proteome</keyword>
<comment type="caution">
    <text evidence="1">The sequence shown here is derived from an EMBL/GenBank/DDBJ whole genome shotgun (WGS) entry which is preliminary data.</text>
</comment>
<dbReference type="PANTHER" id="PTHR43434:SF24">
    <property type="entry name" value="HYDROLASE-RELATED"/>
    <property type="match status" value="1"/>
</dbReference>
<dbReference type="GO" id="GO:0005829">
    <property type="term" value="C:cytosol"/>
    <property type="evidence" value="ECO:0007669"/>
    <property type="project" value="TreeGrafter"/>
</dbReference>
<evidence type="ECO:0008006" key="3">
    <source>
        <dbReference type="Google" id="ProtNLM"/>
    </source>
</evidence>
<dbReference type="SFLD" id="SFLDG01129">
    <property type="entry name" value="C1.5:_HAD__Beta-PGM__Phosphata"/>
    <property type="match status" value="1"/>
</dbReference>
<dbReference type="SFLD" id="SFLDS00003">
    <property type="entry name" value="Haloacid_Dehalogenase"/>
    <property type="match status" value="1"/>
</dbReference>
<dbReference type="SUPFAM" id="SSF56784">
    <property type="entry name" value="HAD-like"/>
    <property type="match status" value="1"/>
</dbReference>
<dbReference type="Pfam" id="PF13419">
    <property type="entry name" value="HAD_2"/>
    <property type="match status" value="1"/>
</dbReference>
<dbReference type="InterPro" id="IPR036412">
    <property type="entry name" value="HAD-like_sf"/>
</dbReference>
<proteinExistence type="predicted"/>
<dbReference type="EMBL" id="AUNB01000021">
    <property type="protein sequence ID" value="KEO60209.1"/>
    <property type="molecule type" value="Genomic_DNA"/>
</dbReference>
<dbReference type="NCBIfam" id="TIGR01509">
    <property type="entry name" value="HAD-SF-IA-v3"/>
    <property type="match status" value="1"/>
</dbReference>
<dbReference type="InterPro" id="IPR023198">
    <property type="entry name" value="PGP-like_dom2"/>
</dbReference>
<evidence type="ECO:0000313" key="2">
    <source>
        <dbReference type="Proteomes" id="UP000027471"/>
    </source>
</evidence>
<organism evidence="1 2">
    <name type="scientific">Thioclava indica</name>
    <dbReference type="NCBI Taxonomy" id="1353528"/>
    <lineage>
        <taxon>Bacteria</taxon>
        <taxon>Pseudomonadati</taxon>
        <taxon>Pseudomonadota</taxon>
        <taxon>Alphaproteobacteria</taxon>
        <taxon>Rhodobacterales</taxon>
        <taxon>Paracoccaceae</taxon>
        <taxon>Thioclava</taxon>
    </lineage>
</organism>
<dbReference type="OrthoDB" id="9793014at2"/>
<dbReference type="AlphaFoldDB" id="A0A074JUR8"/>
<dbReference type="Gene3D" id="1.10.150.240">
    <property type="entry name" value="Putative phosphatase, domain 2"/>
    <property type="match status" value="1"/>
</dbReference>
<accession>A0A074JUR8</accession>
<reference evidence="1 2" key="1">
    <citation type="journal article" date="2015" name="Antonie Van Leeuwenhoek">
        <title>Thioclava indica sp. nov., isolated from surface seawater of the Indian Ocean.</title>
        <authorList>
            <person name="Liu Y."/>
            <person name="Lai Q."/>
            <person name="Du J."/>
            <person name="Xu H."/>
            <person name="Jiang L."/>
            <person name="Shao Z."/>
        </authorList>
    </citation>
    <scope>NUCLEOTIDE SEQUENCE [LARGE SCALE GENOMIC DNA]</scope>
    <source>
        <strain evidence="1 2">DT23-4</strain>
    </source>
</reference>
<gene>
    <name evidence="1" type="ORF">DT23_13930</name>
</gene>
<protein>
    <recommendedName>
        <fullName evidence="3">HAD family hydrolase</fullName>
    </recommendedName>
</protein>
<dbReference type="SFLD" id="SFLDG01135">
    <property type="entry name" value="C1.5.6:_HAD__Beta-PGM__Phospha"/>
    <property type="match status" value="1"/>
</dbReference>
<name>A0A074JUR8_9RHOB</name>
<dbReference type="InterPro" id="IPR023214">
    <property type="entry name" value="HAD_sf"/>
</dbReference>
<dbReference type="NCBIfam" id="TIGR01549">
    <property type="entry name" value="HAD-SF-IA-v1"/>
    <property type="match status" value="1"/>
</dbReference>
<dbReference type="PANTHER" id="PTHR43434">
    <property type="entry name" value="PHOSPHOGLYCOLATE PHOSPHATASE"/>
    <property type="match status" value="1"/>
</dbReference>
<dbReference type="GO" id="GO:0006281">
    <property type="term" value="P:DNA repair"/>
    <property type="evidence" value="ECO:0007669"/>
    <property type="project" value="TreeGrafter"/>
</dbReference>
<dbReference type="InterPro" id="IPR050155">
    <property type="entry name" value="HAD-like_hydrolase_sf"/>
</dbReference>
<dbReference type="InterPro" id="IPR006439">
    <property type="entry name" value="HAD-SF_hydro_IA"/>
</dbReference>
<dbReference type="Proteomes" id="UP000027471">
    <property type="component" value="Unassembled WGS sequence"/>
</dbReference>
<sequence>MKLAIFDVDGTISDSQTHITHAMGLGFEAAGQAAPAASAVLQIVGLSLPVAVARLAPDLDGDTQARIVEGYKQSYMSARAADPAPLYPGAAELLHRLAKRDDLLLAVATGKSRRGLRALIEHHGLEGIFVSLQTADDHPSKPHPSMIATALAESGVGAGDAVMIGDTSYDIEMGRAAGVSTIGVRWGYHPAVELEAAGAHRMVDDFGALETALFDEWGMRA</sequence>
<dbReference type="STRING" id="1353528.DT23_13930"/>
<evidence type="ECO:0000313" key="1">
    <source>
        <dbReference type="EMBL" id="KEO60209.1"/>
    </source>
</evidence>
<dbReference type="InterPro" id="IPR041492">
    <property type="entry name" value="HAD_2"/>
</dbReference>